<dbReference type="Proteomes" id="UP001223420">
    <property type="component" value="Unassembled WGS sequence"/>
</dbReference>
<comment type="caution">
    <text evidence="1">The sequence shown here is derived from an EMBL/GenBank/DDBJ whole genome shotgun (WGS) entry which is preliminary data.</text>
</comment>
<reference evidence="1" key="1">
    <citation type="submission" date="2023-07" db="EMBL/GenBank/DDBJ databases">
        <title>Genomic Encyclopedia of Type Strains, Phase IV (KMG-IV): sequencing the most valuable type-strain genomes for metagenomic binning, comparative biology and taxonomic classification.</title>
        <authorList>
            <person name="Goeker M."/>
        </authorList>
    </citation>
    <scope>NUCLEOTIDE SEQUENCE</scope>
    <source>
        <strain evidence="1">DSM 19569</strain>
    </source>
</reference>
<name>A0AAJ1WTZ4_9HYPH</name>
<dbReference type="EMBL" id="JAUSWL010000001">
    <property type="protein sequence ID" value="MDQ0541482.1"/>
    <property type="molecule type" value="Genomic_DNA"/>
</dbReference>
<evidence type="ECO:0000313" key="1">
    <source>
        <dbReference type="EMBL" id="MDQ0541482.1"/>
    </source>
</evidence>
<gene>
    <name evidence="1" type="ORF">QO001_000390</name>
</gene>
<dbReference type="AlphaFoldDB" id="A0AAJ1WTZ4"/>
<sequence>MERIVRRMPPDVPDAIAAVTVTGHDAFRFRLGYTGVA</sequence>
<organism evidence="1 2">
    <name type="scientific">Methylobacterium brachiatum</name>
    <dbReference type="NCBI Taxonomy" id="269660"/>
    <lineage>
        <taxon>Bacteria</taxon>
        <taxon>Pseudomonadati</taxon>
        <taxon>Pseudomonadota</taxon>
        <taxon>Alphaproteobacteria</taxon>
        <taxon>Hyphomicrobiales</taxon>
        <taxon>Methylobacteriaceae</taxon>
        <taxon>Methylobacterium</taxon>
    </lineage>
</organism>
<proteinExistence type="predicted"/>
<accession>A0AAJ1WTZ4</accession>
<protein>
    <submittedName>
        <fullName evidence="1">Uncharacterized protein</fullName>
    </submittedName>
</protein>
<evidence type="ECO:0000313" key="2">
    <source>
        <dbReference type="Proteomes" id="UP001223420"/>
    </source>
</evidence>